<evidence type="ECO:0000313" key="15">
    <source>
        <dbReference type="EMBL" id="JAI58199.1"/>
    </source>
</evidence>
<evidence type="ECO:0000256" key="3">
    <source>
        <dbReference type="ARBA" id="ARBA00022679"/>
    </source>
</evidence>
<keyword evidence="6 11" id="KW-0067">ATP-binding</keyword>
<proteinExistence type="inferred from homology"/>
<dbReference type="GO" id="GO:0005737">
    <property type="term" value="C:cytoplasm"/>
    <property type="evidence" value="ECO:0007669"/>
    <property type="project" value="TreeGrafter"/>
</dbReference>
<evidence type="ECO:0000259" key="14">
    <source>
        <dbReference type="PROSITE" id="PS50011"/>
    </source>
</evidence>
<sequence length="636" mass="71313">MDPFEGPPHSFPWTNGYLEARQDRLNPRRGRRRQHRPPAWVRAPLVNLHGSTSTTTATRSSRYGTLQPITRFCRPGDIRSLAEPIAALIDNRSSRDIILFLQAASKDVREQVFWGLCLQMFDLFRQQQPTLQSPWIRILLSGQWPIPKRELGAYQATTRYQEEYEELEELGHGGFGRVVRARKKLDKLDYAIKVVKMDDMNESSLEVCVAEVRTLATLDHPHVVRYYTAWLQLERWTGATLREIDSDPSGDYTEDSSSDDSVCADPPSGQGGTSPDDDMVVFQDTGPGEAAAQPPSGKHTPGLKRSQTNGHPHSSLLPYQPHPVPRLREVLYIQMKLYGKSLRKWMDDRNDSDSPVVESVCLKIFHQVLEAMCYIHHRGYIHRDIKPANILFTLEGNDVLLGDFGLARLIAHPPSASSPSGLSSTKYTLNVGTPCYIAPEVKEGNYGEKSDMYSLGIILLELFMVFKTVSEKSIVIRNLKENGDLDPDWTKRWHSIAEWIKRLVDKDPAKRPSAKELLESSLFSQPKPPPSSPTAAGGLLVPTLAADAAAASVEFSRSHFTSVISIETNCVTAVESVNNHAVHLEAYSSKDEEIVSLKKQNAILKEQNDDLTRELEALKRNLRDCKIGDAVQANED</sequence>
<dbReference type="GO" id="GO:0005634">
    <property type="term" value="C:nucleus"/>
    <property type="evidence" value="ECO:0007669"/>
    <property type="project" value="TreeGrafter"/>
</dbReference>
<feature type="region of interest" description="Disordered" evidence="13">
    <location>
        <begin position="244"/>
        <end position="321"/>
    </location>
</feature>
<dbReference type="SMART" id="SM00220">
    <property type="entry name" value="S_TKc"/>
    <property type="match status" value="1"/>
</dbReference>
<evidence type="ECO:0000256" key="8">
    <source>
        <dbReference type="ARBA" id="ARBA00037982"/>
    </source>
</evidence>
<dbReference type="AlphaFoldDB" id="A0A0P4W4H0"/>
<dbReference type="InterPro" id="IPR017441">
    <property type="entry name" value="Protein_kinase_ATP_BS"/>
</dbReference>
<dbReference type="Gene3D" id="1.10.510.10">
    <property type="entry name" value="Transferase(Phosphotransferase) domain 1"/>
    <property type="match status" value="1"/>
</dbReference>
<feature type="compositionally biased region" description="Acidic residues" evidence="13">
    <location>
        <begin position="246"/>
        <end position="258"/>
    </location>
</feature>
<dbReference type="GO" id="GO:0005524">
    <property type="term" value="F:ATP binding"/>
    <property type="evidence" value="ECO:0007669"/>
    <property type="project" value="UniProtKB-UniRule"/>
</dbReference>
<dbReference type="InterPro" id="IPR050339">
    <property type="entry name" value="CC_SR_Kinase"/>
</dbReference>
<dbReference type="Pfam" id="PF00069">
    <property type="entry name" value="Pkinase"/>
    <property type="match status" value="2"/>
</dbReference>
<evidence type="ECO:0000256" key="2">
    <source>
        <dbReference type="ARBA" id="ARBA00022527"/>
    </source>
</evidence>
<feature type="domain" description="Protein kinase" evidence="14">
    <location>
        <begin position="164"/>
        <end position="523"/>
    </location>
</feature>
<comment type="catalytic activity">
    <reaction evidence="9">
        <text>L-threonyl-[protein] + ATP = O-phospho-L-threonyl-[protein] + ADP + H(+)</text>
        <dbReference type="Rhea" id="RHEA:46608"/>
        <dbReference type="Rhea" id="RHEA-COMP:11060"/>
        <dbReference type="Rhea" id="RHEA-COMP:11605"/>
        <dbReference type="ChEBI" id="CHEBI:15378"/>
        <dbReference type="ChEBI" id="CHEBI:30013"/>
        <dbReference type="ChEBI" id="CHEBI:30616"/>
        <dbReference type="ChEBI" id="CHEBI:61977"/>
        <dbReference type="ChEBI" id="CHEBI:456216"/>
        <dbReference type="EC" id="2.7.11.1"/>
    </reaction>
    <physiologicalReaction direction="left-to-right" evidence="9">
        <dbReference type="Rhea" id="RHEA:46609"/>
    </physiologicalReaction>
</comment>
<comment type="similarity">
    <text evidence="8">Belongs to the protein kinase superfamily. Ser/Thr protein kinase family. GCN2 subfamily.</text>
</comment>
<dbReference type="InterPro" id="IPR008271">
    <property type="entry name" value="Ser/Thr_kinase_AS"/>
</dbReference>
<protein>
    <recommendedName>
        <fullName evidence="1">non-specific serine/threonine protein kinase</fullName>
        <ecNumber evidence="1">2.7.11.1</ecNumber>
    </recommendedName>
</protein>
<dbReference type="InterPro" id="IPR011009">
    <property type="entry name" value="Kinase-like_dom_sf"/>
</dbReference>
<keyword evidence="5" id="KW-0418">Kinase</keyword>
<keyword evidence="7" id="KW-0652">Protein synthesis inhibitor</keyword>
<keyword evidence="3" id="KW-0808">Transferase</keyword>
<keyword evidence="4 11" id="KW-0547">Nucleotide-binding</keyword>
<keyword evidence="12" id="KW-0175">Coiled coil</keyword>
<dbReference type="GO" id="GO:0004694">
    <property type="term" value="F:eukaryotic translation initiation factor 2alpha kinase activity"/>
    <property type="evidence" value="ECO:0007669"/>
    <property type="project" value="TreeGrafter"/>
</dbReference>
<dbReference type="GO" id="GO:0017148">
    <property type="term" value="P:negative regulation of translation"/>
    <property type="evidence" value="ECO:0007669"/>
    <property type="project" value="UniProtKB-KW"/>
</dbReference>
<organism evidence="15">
    <name type="scientific">Scylla olivacea</name>
    <name type="common">Orange mud crab</name>
    <name type="synonym">Cancer olivacea</name>
    <dbReference type="NCBI Taxonomy" id="85551"/>
    <lineage>
        <taxon>Eukaryota</taxon>
        <taxon>Metazoa</taxon>
        <taxon>Ecdysozoa</taxon>
        <taxon>Arthropoda</taxon>
        <taxon>Crustacea</taxon>
        <taxon>Multicrustacea</taxon>
        <taxon>Malacostraca</taxon>
        <taxon>Eumalacostraca</taxon>
        <taxon>Eucarida</taxon>
        <taxon>Decapoda</taxon>
        <taxon>Pleocyemata</taxon>
        <taxon>Brachyura</taxon>
        <taxon>Eubrachyura</taxon>
        <taxon>Portunoidea</taxon>
        <taxon>Portunidae</taxon>
        <taxon>Portuninae</taxon>
        <taxon>Scylla</taxon>
    </lineage>
</organism>
<reference evidence="15" key="1">
    <citation type="submission" date="2015-09" db="EMBL/GenBank/DDBJ databases">
        <title>Scylla olivacea transcriptome.</title>
        <authorList>
            <person name="Ikhwanuddin M."/>
        </authorList>
    </citation>
    <scope>NUCLEOTIDE SEQUENCE</scope>
</reference>
<evidence type="ECO:0000256" key="6">
    <source>
        <dbReference type="ARBA" id="ARBA00022840"/>
    </source>
</evidence>
<accession>A0A0P4W4H0</accession>
<dbReference type="PANTHER" id="PTHR11042">
    <property type="entry name" value="EUKARYOTIC TRANSLATION INITIATION FACTOR 2-ALPHA KINASE EIF2-ALPHA KINASE -RELATED"/>
    <property type="match status" value="1"/>
</dbReference>
<evidence type="ECO:0000256" key="7">
    <source>
        <dbReference type="ARBA" id="ARBA00023193"/>
    </source>
</evidence>
<evidence type="ECO:0000256" key="12">
    <source>
        <dbReference type="SAM" id="Coils"/>
    </source>
</evidence>
<dbReference type="EMBL" id="GDRN01102696">
    <property type="protein sequence ID" value="JAI58199.1"/>
    <property type="molecule type" value="Transcribed_RNA"/>
</dbReference>
<dbReference type="SUPFAM" id="SSF56112">
    <property type="entry name" value="Protein kinase-like (PK-like)"/>
    <property type="match status" value="1"/>
</dbReference>
<evidence type="ECO:0000256" key="5">
    <source>
        <dbReference type="ARBA" id="ARBA00022777"/>
    </source>
</evidence>
<name>A0A0P4W4H0_SCYOL</name>
<comment type="catalytic activity">
    <reaction evidence="10">
        <text>L-seryl-[protein] + ATP = O-phospho-L-seryl-[protein] + ADP + H(+)</text>
        <dbReference type="Rhea" id="RHEA:17989"/>
        <dbReference type="Rhea" id="RHEA-COMP:9863"/>
        <dbReference type="Rhea" id="RHEA-COMP:11604"/>
        <dbReference type="ChEBI" id="CHEBI:15378"/>
        <dbReference type="ChEBI" id="CHEBI:29999"/>
        <dbReference type="ChEBI" id="CHEBI:30616"/>
        <dbReference type="ChEBI" id="CHEBI:83421"/>
        <dbReference type="ChEBI" id="CHEBI:456216"/>
        <dbReference type="EC" id="2.7.11.1"/>
    </reaction>
    <physiologicalReaction direction="left-to-right" evidence="10">
        <dbReference type="Rhea" id="RHEA:17990"/>
    </physiologicalReaction>
</comment>
<evidence type="ECO:0000256" key="13">
    <source>
        <dbReference type="SAM" id="MobiDB-lite"/>
    </source>
</evidence>
<evidence type="ECO:0000256" key="1">
    <source>
        <dbReference type="ARBA" id="ARBA00012513"/>
    </source>
</evidence>
<keyword evidence="2" id="KW-0723">Serine/threonine-protein kinase</keyword>
<dbReference type="PROSITE" id="PS50011">
    <property type="entry name" value="PROTEIN_KINASE_DOM"/>
    <property type="match status" value="1"/>
</dbReference>
<feature type="binding site" evidence="11">
    <location>
        <position position="193"/>
    </location>
    <ligand>
        <name>ATP</name>
        <dbReference type="ChEBI" id="CHEBI:30616"/>
    </ligand>
</feature>
<evidence type="ECO:0000256" key="10">
    <source>
        <dbReference type="ARBA" id="ARBA00048977"/>
    </source>
</evidence>
<evidence type="ECO:0000256" key="9">
    <source>
        <dbReference type="ARBA" id="ARBA00048659"/>
    </source>
</evidence>
<dbReference type="Gene3D" id="3.30.200.20">
    <property type="entry name" value="Phosphorylase Kinase, domain 1"/>
    <property type="match status" value="1"/>
</dbReference>
<feature type="coiled-coil region" evidence="12">
    <location>
        <begin position="587"/>
        <end position="628"/>
    </location>
</feature>
<dbReference type="PROSITE" id="PS00108">
    <property type="entry name" value="PROTEIN_KINASE_ST"/>
    <property type="match status" value="1"/>
</dbReference>
<dbReference type="PROSITE" id="PS00107">
    <property type="entry name" value="PROTEIN_KINASE_ATP"/>
    <property type="match status" value="1"/>
</dbReference>
<dbReference type="EC" id="2.7.11.1" evidence="1"/>
<dbReference type="PANTHER" id="PTHR11042:SF160">
    <property type="entry name" value="EUKARYOTIC TRANSLATION INITIATION FACTOR 2-ALPHA KINASE 1"/>
    <property type="match status" value="1"/>
</dbReference>
<dbReference type="InterPro" id="IPR000719">
    <property type="entry name" value="Prot_kinase_dom"/>
</dbReference>
<evidence type="ECO:0000256" key="11">
    <source>
        <dbReference type="PROSITE-ProRule" id="PRU10141"/>
    </source>
</evidence>
<evidence type="ECO:0000256" key="4">
    <source>
        <dbReference type="ARBA" id="ARBA00022741"/>
    </source>
</evidence>